<sequence length="136" mass="14085">MTGTDDGVATTRSPEVAVIGGGIVGLSTAYALREQGVPVRLHEAGLPGTGQSGGESRIFRHAHDDPRLVAFACESRGVWDEWAEHFNVGLVSSDGVLAIGDSALARLRVLNQVGGVEAHEIDAVAVTLLSAVARTS</sequence>
<evidence type="ECO:0000313" key="6">
    <source>
        <dbReference type="EMBL" id="MBA9080734.1"/>
    </source>
</evidence>
<feature type="domain" description="FAD dependent oxidoreductase" evidence="5">
    <location>
        <begin position="16"/>
        <end position="122"/>
    </location>
</feature>
<evidence type="ECO:0000256" key="3">
    <source>
        <dbReference type="ARBA" id="ARBA00022827"/>
    </source>
</evidence>
<accession>A0ABR6DWR3</accession>
<dbReference type="EMBL" id="JACJIO010000004">
    <property type="protein sequence ID" value="MBA9080734.1"/>
    <property type="molecule type" value="Genomic_DNA"/>
</dbReference>
<dbReference type="EC" id="1.5.3.1" evidence="6"/>
<reference evidence="6 7" key="1">
    <citation type="submission" date="2020-08" db="EMBL/GenBank/DDBJ databases">
        <title>The Agave Microbiome: Exploring the role of microbial communities in plant adaptations to desert environments.</title>
        <authorList>
            <person name="Partida-Martinez L.P."/>
        </authorList>
    </citation>
    <scope>NUCLEOTIDE SEQUENCE [LARGE SCALE GENOMIC DNA]</scope>
    <source>
        <strain evidence="6 7">RAT4</strain>
    </source>
</reference>
<keyword evidence="7" id="KW-1185">Reference proteome</keyword>
<dbReference type="PANTHER" id="PTHR10961:SF46">
    <property type="entry name" value="PEROXISOMAL SARCOSINE OXIDASE"/>
    <property type="match status" value="1"/>
</dbReference>
<keyword evidence="3" id="KW-0274">FAD</keyword>
<gene>
    <name evidence="6" type="ORF">FHR79_000839</name>
</gene>
<organism evidence="6 7">
    <name type="scientific">Micrococcus aloeverae</name>
    <dbReference type="NCBI Taxonomy" id="1391911"/>
    <lineage>
        <taxon>Bacteria</taxon>
        <taxon>Bacillati</taxon>
        <taxon>Actinomycetota</taxon>
        <taxon>Actinomycetes</taxon>
        <taxon>Micrococcales</taxon>
        <taxon>Micrococcaceae</taxon>
        <taxon>Micrococcus</taxon>
    </lineage>
</organism>
<proteinExistence type="predicted"/>
<dbReference type="Pfam" id="PF01266">
    <property type="entry name" value="DAO"/>
    <property type="match status" value="1"/>
</dbReference>
<dbReference type="InterPro" id="IPR006076">
    <property type="entry name" value="FAD-dep_OxRdtase"/>
</dbReference>
<keyword evidence="4 6" id="KW-0560">Oxidoreductase</keyword>
<keyword evidence="2" id="KW-0285">Flavoprotein</keyword>
<dbReference type="Gene3D" id="3.30.9.10">
    <property type="entry name" value="D-Amino Acid Oxidase, subunit A, domain 2"/>
    <property type="match status" value="1"/>
</dbReference>
<protein>
    <submittedName>
        <fullName evidence="6">Sarcosine oxidase</fullName>
        <ecNumber evidence="6">1.5.3.1</ecNumber>
    </submittedName>
</protein>
<evidence type="ECO:0000313" key="7">
    <source>
        <dbReference type="Proteomes" id="UP000582085"/>
    </source>
</evidence>
<evidence type="ECO:0000256" key="1">
    <source>
        <dbReference type="ARBA" id="ARBA00001974"/>
    </source>
</evidence>
<dbReference type="RefSeq" id="WP_255502809.1">
    <property type="nucleotide sequence ID" value="NZ_JACJIO010000004.1"/>
</dbReference>
<evidence type="ECO:0000256" key="4">
    <source>
        <dbReference type="ARBA" id="ARBA00023002"/>
    </source>
</evidence>
<dbReference type="Proteomes" id="UP000582085">
    <property type="component" value="Unassembled WGS sequence"/>
</dbReference>
<name>A0ABR6DWR3_9MICC</name>
<dbReference type="Gene3D" id="3.50.50.60">
    <property type="entry name" value="FAD/NAD(P)-binding domain"/>
    <property type="match status" value="1"/>
</dbReference>
<dbReference type="PANTHER" id="PTHR10961">
    <property type="entry name" value="PEROXISOMAL SARCOSINE OXIDASE"/>
    <property type="match status" value="1"/>
</dbReference>
<dbReference type="SUPFAM" id="SSF51905">
    <property type="entry name" value="FAD/NAD(P)-binding domain"/>
    <property type="match status" value="1"/>
</dbReference>
<evidence type="ECO:0000256" key="2">
    <source>
        <dbReference type="ARBA" id="ARBA00022630"/>
    </source>
</evidence>
<evidence type="ECO:0000259" key="5">
    <source>
        <dbReference type="Pfam" id="PF01266"/>
    </source>
</evidence>
<dbReference type="GO" id="GO:0008115">
    <property type="term" value="F:sarcosine oxidase activity"/>
    <property type="evidence" value="ECO:0007669"/>
    <property type="project" value="UniProtKB-EC"/>
</dbReference>
<dbReference type="InterPro" id="IPR045170">
    <property type="entry name" value="MTOX"/>
</dbReference>
<dbReference type="InterPro" id="IPR036188">
    <property type="entry name" value="FAD/NAD-bd_sf"/>
</dbReference>
<comment type="caution">
    <text evidence="6">The sequence shown here is derived from an EMBL/GenBank/DDBJ whole genome shotgun (WGS) entry which is preliminary data.</text>
</comment>
<comment type="cofactor">
    <cofactor evidence="1">
        <name>FAD</name>
        <dbReference type="ChEBI" id="CHEBI:57692"/>
    </cofactor>
</comment>